<dbReference type="Proteomes" id="UP001156940">
    <property type="component" value="Unassembled WGS sequence"/>
</dbReference>
<protein>
    <recommendedName>
        <fullName evidence="3">HMA domain-containing protein</fullName>
    </recommendedName>
</protein>
<sequence length="79" mass="7620">MEFHVAVPGTPPDLAAVERALAALDPAALVDLDAAGATLRVSTSMAAAQLAALLGSVGCAVGEGQVIQQPSVCCGGCSG</sequence>
<comment type="caution">
    <text evidence="1">The sequence shown here is derived from an EMBL/GenBank/DDBJ whole genome shotgun (WGS) entry which is preliminary data.</text>
</comment>
<accession>A0ABT6JA55</accession>
<organism evidence="1 2">
    <name type="scientific">Luteimonas endophytica</name>
    <dbReference type="NCBI Taxonomy" id="3042023"/>
    <lineage>
        <taxon>Bacteria</taxon>
        <taxon>Pseudomonadati</taxon>
        <taxon>Pseudomonadota</taxon>
        <taxon>Gammaproteobacteria</taxon>
        <taxon>Lysobacterales</taxon>
        <taxon>Lysobacteraceae</taxon>
        <taxon>Luteimonas</taxon>
    </lineage>
</organism>
<evidence type="ECO:0000313" key="1">
    <source>
        <dbReference type="EMBL" id="MDH5823710.1"/>
    </source>
</evidence>
<gene>
    <name evidence="1" type="ORF">QFW77_12000</name>
</gene>
<dbReference type="RefSeq" id="WP_280574959.1">
    <property type="nucleotide sequence ID" value="NZ_JARXRM010000035.1"/>
</dbReference>
<keyword evidence="2" id="KW-1185">Reference proteome</keyword>
<evidence type="ECO:0008006" key="3">
    <source>
        <dbReference type="Google" id="ProtNLM"/>
    </source>
</evidence>
<dbReference type="EMBL" id="JARXRM010000035">
    <property type="protein sequence ID" value="MDH5823710.1"/>
    <property type="molecule type" value="Genomic_DNA"/>
</dbReference>
<proteinExistence type="predicted"/>
<reference evidence="1 2" key="1">
    <citation type="submission" date="2023-04" db="EMBL/GenBank/DDBJ databases">
        <title>Luteimonas endophyticus RD2P54.</title>
        <authorList>
            <person name="Sun J.-Q."/>
        </authorList>
    </citation>
    <scope>NUCLEOTIDE SEQUENCE [LARGE SCALE GENOMIC DNA]</scope>
    <source>
        <strain evidence="1 2">RD2P54</strain>
    </source>
</reference>
<name>A0ABT6JA55_9GAMM</name>
<evidence type="ECO:0000313" key="2">
    <source>
        <dbReference type="Proteomes" id="UP001156940"/>
    </source>
</evidence>